<evidence type="ECO:0008006" key="4">
    <source>
        <dbReference type="Google" id="ProtNLM"/>
    </source>
</evidence>
<feature type="transmembrane region" description="Helical" evidence="1">
    <location>
        <begin position="138"/>
        <end position="156"/>
    </location>
</feature>
<dbReference type="Proteomes" id="UP000554286">
    <property type="component" value="Unassembled WGS sequence"/>
</dbReference>
<proteinExistence type="predicted"/>
<reference evidence="2 3" key="1">
    <citation type="submission" date="2020-08" db="EMBL/GenBank/DDBJ databases">
        <title>Genome sequencing of Purple Non-Sulfur Bacteria from various extreme environments.</title>
        <authorList>
            <person name="Mayer M."/>
        </authorList>
    </citation>
    <scope>NUCLEOTIDE SEQUENCE [LARGE SCALE GENOMIC DNA]</scope>
    <source>
        <strain evidence="2 3">JA131</strain>
    </source>
</reference>
<evidence type="ECO:0000256" key="1">
    <source>
        <dbReference type="SAM" id="Phobius"/>
    </source>
</evidence>
<keyword evidence="1" id="KW-0472">Membrane</keyword>
<protein>
    <recommendedName>
        <fullName evidence="4">Transposase</fullName>
    </recommendedName>
</protein>
<dbReference type="AlphaFoldDB" id="A0A7W6RCW2"/>
<feature type="non-terminal residue" evidence="2">
    <location>
        <position position="1"/>
    </location>
</feature>
<organism evidence="2 3">
    <name type="scientific">Roseospira visakhapatnamensis</name>
    <dbReference type="NCBI Taxonomy" id="390880"/>
    <lineage>
        <taxon>Bacteria</taxon>
        <taxon>Pseudomonadati</taxon>
        <taxon>Pseudomonadota</taxon>
        <taxon>Alphaproteobacteria</taxon>
        <taxon>Rhodospirillales</taxon>
        <taxon>Rhodospirillaceae</taxon>
        <taxon>Roseospira</taxon>
    </lineage>
</organism>
<name>A0A7W6RCW2_9PROT</name>
<accession>A0A7W6RCW2</accession>
<dbReference type="EMBL" id="JACIGK010000012">
    <property type="protein sequence ID" value="MBB4266229.1"/>
    <property type="molecule type" value="Genomic_DNA"/>
</dbReference>
<sequence>HGRGTAKRTYRYRWMNAVPIRDGKDALIVNWLELEIANPKGKVTQRFSFITDLPVDRDTVVDLAACGRTRWKIENETFNVLKNQGYHLEHNFGHGKETLASVLVVLNLLAFALHTGCDLIGTAWQKARERFRARTRMFTHLATITAYLVFPSWAALMRTLTTGVPPPQPP</sequence>
<comment type="caution">
    <text evidence="2">The sequence shown here is derived from an EMBL/GenBank/DDBJ whole genome shotgun (WGS) entry which is preliminary data.</text>
</comment>
<keyword evidence="3" id="KW-1185">Reference proteome</keyword>
<keyword evidence="1" id="KW-0812">Transmembrane</keyword>
<evidence type="ECO:0000313" key="2">
    <source>
        <dbReference type="EMBL" id="MBB4266229.1"/>
    </source>
</evidence>
<keyword evidence="1" id="KW-1133">Transmembrane helix</keyword>
<evidence type="ECO:0000313" key="3">
    <source>
        <dbReference type="Proteomes" id="UP000554286"/>
    </source>
</evidence>
<gene>
    <name evidence="2" type="ORF">GGD89_001860</name>
</gene>